<evidence type="ECO:0000256" key="10">
    <source>
        <dbReference type="HAMAP-Rule" id="MF_00129"/>
    </source>
</evidence>
<organism evidence="13 14">
    <name type="scientific">Clostridium septicum</name>
    <dbReference type="NCBI Taxonomy" id="1504"/>
    <lineage>
        <taxon>Bacteria</taxon>
        <taxon>Bacillati</taxon>
        <taxon>Bacillota</taxon>
        <taxon>Clostridia</taxon>
        <taxon>Eubacteriales</taxon>
        <taxon>Clostridiaceae</taxon>
        <taxon>Clostridium</taxon>
    </lineage>
</organism>
<evidence type="ECO:0000313" key="14">
    <source>
        <dbReference type="Proteomes" id="UP001055437"/>
    </source>
</evidence>
<dbReference type="InterPro" id="IPR002218">
    <property type="entry name" value="MnmG-rel"/>
</dbReference>
<dbReference type="InterPro" id="IPR026904">
    <property type="entry name" value="MnmG_C"/>
</dbReference>
<comment type="subcellular location">
    <subcellularLocation>
        <location evidence="10">Cytoplasm</location>
    </subcellularLocation>
</comment>
<dbReference type="InterPro" id="IPR020595">
    <property type="entry name" value="MnmG-rel_CS"/>
</dbReference>
<dbReference type="PANTHER" id="PTHR11806">
    <property type="entry name" value="GLUCOSE INHIBITED DIVISION PROTEIN A"/>
    <property type="match status" value="1"/>
</dbReference>
<dbReference type="InterPro" id="IPR036188">
    <property type="entry name" value="FAD/NAD-bd_sf"/>
</dbReference>
<evidence type="ECO:0000256" key="2">
    <source>
        <dbReference type="ARBA" id="ARBA00007653"/>
    </source>
</evidence>
<dbReference type="Gene3D" id="3.50.50.60">
    <property type="entry name" value="FAD/NAD(P)-binding domain"/>
    <property type="match status" value="2"/>
</dbReference>
<dbReference type="Gene3D" id="1.10.10.1800">
    <property type="entry name" value="tRNA uridine 5-carboxymethylaminomethyl modification enzyme MnmG/GidA"/>
    <property type="match status" value="1"/>
</dbReference>
<keyword evidence="6 10" id="KW-0274">FAD</keyword>
<keyword evidence="14" id="KW-1185">Reference proteome</keyword>
<dbReference type="NCBIfam" id="TIGR00136">
    <property type="entry name" value="mnmG_gidA"/>
    <property type="match status" value="1"/>
</dbReference>
<dbReference type="Proteomes" id="UP001055437">
    <property type="component" value="Chromosome"/>
</dbReference>
<keyword evidence="10" id="KW-0963">Cytoplasm</keyword>
<evidence type="ECO:0000256" key="9">
    <source>
        <dbReference type="ARBA" id="ARBA00031800"/>
    </source>
</evidence>
<dbReference type="Gene3D" id="1.10.150.570">
    <property type="entry name" value="GidA associated domain, C-terminal subdomain"/>
    <property type="match status" value="1"/>
</dbReference>
<protein>
    <recommendedName>
        <fullName evidence="3 10">tRNA uridine 5-carboxymethylaminomethyl modification enzyme MnmG</fullName>
    </recommendedName>
    <alternativeName>
        <fullName evidence="9 10">Glucose-inhibited division protein A</fullName>
    </alternativeName>
</protein>
<dbReference type="InterPro" id="IPR040131">
    <property type="entry name" value="MnmG_N"/>
</dbReference>
<dbReference type="InterPro" id="IPR004416">
    <property type="entry name" value="MnmG"/>
</dbReference>
<dbReference type="SMART" id="SM01228">
    <property type="entry name" value="GIDA_assoc_3"/>
    <property type="match status" value="1"/>
</dbReference>
<evidence type="ECO:0000256" key="6">
    <source>
        <dbReference type="ARBA" id="ARBA00022827"/>
    </source>
</evidence>
<dbReference type="Pfam" id="PF13932">
    <property type="entry name" value="SAM_GIDA_C"/>
    <property type="match status" value="1"/>
</dbReference>
<evidence type="ECO:0000256" key="7">
    <source>
        <dbReference type="ARBA" id="ARBA00023027"/>
    </source>
</evidence>
<dbReference type="InterPro" id="IPR047001">
    <property type="entry name" value="MnmG_C_subdom"/>
</dbReference>
<name>A0ABY5B364_CLOSE</name>
<dbReference type="RefSeq" id="WP_252655292.1">
    <property type="nucleotide sequence ID" value="NZ_CP099799.1"/>
</dbReference>
<evidence type="ECO:0000256" key="3">
    <source>
        <dbReference type="ARBA" id="ARBA00020461"/>
    </source>
</evidence>
<feature type="binding site" evidence="10">
    <location>
        <begin position="14"/>
        <end position="19"/>
    </location>
    <ligand>
        <name>FAD</name>
        <dbReference type="ChEBI" id="CHEBI:57692"/>
    </ligand>
</feature>
<feature type="coiled-coil region" evidence="11">
    <location>
        <begin position="463"/>
        <end position="493"/>
    </location>
</feature>
<comment type="caution">
    <text evidence="10">Lacks conserved residue(s) required for the propagation of feature annotation.</text>
</comment>
<comment type="similarity">
    <text evidence="2 10">Belongs to the MnmG family.</text>
</comment>
<keyword evidence="7 10" id="KW-0520">NAD</keyword>
<sequence>MKYNAGDYDIVVVGAGHAGCEAALASARMGFRTLICTINLDSIAMMPCNPNIGGTAKGHLVREIDALGGEMGINIDNTFIQSRMLNTSKGPAVHSLRAQADKKKYQERMKRVLENEKNLQVRQVEVTDIEVKDGKIIGVHTKNGAYFGCKALILTTGTYLRARIIVGDVEYNSGPNGLAAANELSQSLINLGVELRRFKTGTPARINMKSVDFSKMVEQPGDEKIVPFSFMSENIERDQVSCWLTYTSEETHKVIQENIDRSPMYNGMIEGVGPRYCPSIEDKVMRFPDKSRHQIFVEPEGEDTLEMYVGGMSSSLPEDVQIKMLRTIDGLENVEIMRTAYAIEYDAIDPTQLKPTLEFKNIEGLYGAGQLNGSSGYEEAASQGIVAGINASLKLKGEEPMILTRSDGYVGVLIDDLVTKGTNEPYRMMTSRAEYRLLLRQDNADFRLTEIGYKVRLVSEERYSKFLKRKSDIENELQRIKELQVTNKKEVNEFLISIGSTELKKPIKFYELIKRPEVDYFSLSSLDPDRPEYPENIGEQINIIAKYEGYIDSQLEQVNQFRKFEKKLLPEDIDYNDVKGLRTEAIQKLSNIRPVSIGQASRISGVSPADISVLLIYLEHKYKKKQ</sequence>
<keyword evidence="5 10" id="KW-0819">tRNA processing</keyword>
<feature type="coiled-coil region" evidence="11">
    <location>
        <begin position="95"/>
        <end position="122"/>
    </location>
</feature>
<dbReference type="PROSITE" id="PS01281">
    <property type="entry name" value="GIDA_2"/>
    <property type="match status" value="1"/>
</dbReference>
<dbReference type="PRINTS" id="PR00411">
    <property type="entry name" value="PNDRDTASEI"/>
</dbReference>
<dbReference type="PROSITE" id="PS01280">
    <property type="entry name" value="GIDA_1"/>
    <property type="match status" value="1"/>
</dbReference>
<dbReference type="InterPro" id="IPR044920">
    <property type="entry name" value="MnmG_C_subdom_sf"/>
</dbReference>
<dbReference type="Pfam" id="PF01134">
    <property type="entry name" value="GIDA"/>
    <property type="match status" value="1"/>
</dbReference>
<evidence type="ECO:0000313" key="13">
    <source>
        <dbReference type="EMBL" id="USS00911.1"/>
    </source>
</evidence>
<dbReference type="EMBL" id="CP099799">
    <property type="protein sequence ID" value="USS00911.1"/>
    <property type="molecule type" value="Genomic_DNA"/>
</dbReference>
<evidence type="ECO:0000256" key="11">
    <source>
        <dbReference type="SAM" id="Coils"/>
    </source>
</evidence>
<keyword evidence="4 10" id="KW-0285">Flavoprotein</keyword>
<evidence type="ECO:0000256" key="8">
    <source>
        <dbReference type="ARBA" id="ARBA00025948"/>
    </source>
</evidence>
<dbReference type="Pfam" id="PF21680">
    <property type="entry name" value="GIDA_C_1st"/>
    <property type="match status" value="1"/>
</dbReference>
<evidence type="ECO:0000256" key="5">
    <source>
        <dbReference type="ARBA" id="ARBA00022694"/>
    </source>
</evidence>
<evidence type="ECO:0000256" key="1">
    <source>
        <dbReference type="ARBA" id="ARBA00001974"/>
    </source>
</evidence>
<keyword evidence="11" id="KW-0175">Coiled coil</keyword>
<feature type="binding site" evidence="10">
    <location>
        <begin position="273"/>
        <end position="287"/>
    </location>
    <ligand>
        <name>NAD(+)</name>
        <dbReference type="ChEBI" id="CHEBI:57540"/>
    </ligand>
</feature>
<gene>
    <name evidence="10 13" type="primary">mnmG</name>
    <name evidence="10" type="synonym">gidA</name>
    <name evidence="13" type="ORF">NH397_15970</name>
</gene>
<dbReference type="SUPFAM" id="SSF51905">
    <property type="entry name" value="FAD/NAD(P)-binding domain"/>
    <property type="match status" value="1"/>
</dbReference>
<proteinExistence type="inferred from homology"/>
<evidence type="ECO:0000259" key="12">
    <source>
        <dbReference type="SMART" id="SM01228"/>
    </source>
</evidence>
<feature type="domain" description="tRNA uridine 5-carboxymethylaminomethyl modification enzyme C-terminal subdomain" evidence="12">
    <location>
        <begin position="545"/>
        <end position="616"/>
    </location>
</feature>
<accession>A0ABY5B364</accession>
<comment type="subunit">
    <text evidence="8 10">Homodimer. Heterotetramer of two MnmE and two MnmG subunits.</text>
</comment>
<comment type="function">
    <text evidence="10">NAD-binding protein involved in the addition of a carboxymethylaminomethyl (cmnm) group at the wobble position (U34) of certain tRNAs, forming tRNA-cmnm(5)s(2)U34.</text>
</comment>
<dbReference type="InterPro" id="IPR049312">
    <property type="entry name" value="GIDA_C_N"/>
</dbReference>
<dbReference type="HAMAP" id="MF_00129">
    <property type="entry name" value="MnmG_GidA"/>
    <property type="match status" value="1"/>
</dbReference>
<comment type="cofactor">
    <cofactor evidence="1 10">
        <name>FAD</name>
        <dbReference type="ChEBI" id="CHEBI:57692"/>
    </cofactor>
</comment>
<evidence type="ECO:0000256" key="4">
    <source>
        <dbReference type="ARBA" id="ARBA00022630"/>
    </source>
</evidence>
<reference evidence="13" key="1">
    <citation type="submission" date="2022-06" db="EMBL/GenBank/DDBJ databases">
        <authorList>
            <person name="Holder M.E."/>
            <person name="Ajami N.J."/>
            <person name="Petrosino J.F."/>
        </authorList>
    </citation>
    <scope>NUCLEOTIDE SEQUENCE</scope>
    <source>
        <strain evidence="13">RMA 8861</strain>
    </source>
</reference>
<dbReference type="PANTHER" id="PTHR11806:SF0">
    <property type="entry name" value="PROTEIN MTO1 HOMOLOG, MITOCHONDRIAL"/>
    <property type="match status" value="1"/>
</dbReference>